<dbReference type="Gene3D" id="3.40.50.300">
    <property type="entry name" value="P-loop containing nucleotide triphosphate hydrolases"/>
    <property type="match status" value="1"/>
</dbReference>
<sequence>MAQTDLIFLLGRHRSGTTVFRDLLERCGGLNCHEIMSAKLEAERGFYGYVARRVAEDPKWVWPIRHQRLFADYIEELRGEARGRKLLLDLKYWGLNLIPVSEDVTGARPFLVEFIDKRDSPIIQIIRRNKLRLIVSEALLNASGKWFAAAGEVEEEKPMIELPVEALLPEIERLIAMDRAIQRMLMPLSNAHELIYEEMFAANGNFAEATRALAGRVMGCEEVPRAPSHRKMNPEPLSQILGNYAQVAARLEGTPHEWMLAAAV</sequence>
<organism evidence="2 3">
    <name type="scientific">Pseudooceanicola antarcticus</name>
    <dbReference type="NCBI Taxonomy" id="1247613"/>
    <lineage>
        <taxon>Bacteria</taxon>
        <taxon>Pseudomonadati</taxon>
        <taxon>Pseudomonadota</taxon>
        <taxon>Alphaproteobacteria</taxon>
        <taxon>Rhodobacterales</taxon>
        <taxon>Paracoccaceae</taxon>
        <taxon>Pseudooceanicola</taxon>
    </lineage>
</organism>
<reference evidence="2 3" key="1">
    <citation type="submission" date="2017-09" db="EMBL/GenBank/DDBJ databases">
        <authorList>
            <person name="Ehlers B."/>
            <person name="Leendertz F.H."/>
        </authorList>
    </citation>
    <scope>NUCLEOTIDE SEQUENCE [LARGE SCALE GENOMIC DNA]</scope>
    <source>
        <strain evidence="2 3">CGMCC 1.12662</strain>
    </source>
</reference>
<dbReference type="Proteomes" id="UP000231655">
    <property type="component" value="Unassembled WGS sequence"/>
</dbReference>
<dbReference type="InterPro" id="IPR027417">
    <property type="entry name" value="P-loop_NTPase"/>
</dbReference>
<evidence type="ECO:0008006" key="5">
    <source>
        <dbReference type="Google" id="ProtNLM"/>
    </source>
</evidence>
<proteinExistence type="predicted"/>
<dbReference type="EMBL" id="OBEA01000004">
    <property type="protein sequence ID" value="SNY52506.1"/>
    <property type="molecule type" value="Genomic_DNA"/>
</dbReference>
<evidence type="ECO:0000313" key="3">
    <source>
        <dbReference type="Proteomes" id="UP000231655"/>
    </source>
</evidence>
<gene>
    <name evidence="1" type="ORF">CVM39_19440</name>
    <name evidence="2" type="ORF">SAMN06297129_2327</name>
</gene>
<protein>
    <recommendedName>
        <fullName evidence="5">Sulfotransferase family protein</fullName>
    </recommendedName>
</protein>
<evidence type="ECO:0000313" key="4">
    <source>
        <dbReference type="Proteomes" id="UP000231702"/>
    </source>
</evidence>
<keyword evidence="4" id="KW-1185">Reference proteome</keyword>
<dbReference type="OrthoDB" id="7872494at2"/>
<dbReference type="RefSeq" id="WP_097146068.1">
    <property type="nucleotide sequence ID" value="NZ_OBEA01000004.1"/>
</dbReference>
<reference evidence="1 4" key="2">
    <citation type="journal article" date="2018" name="Int. J. Syst. Evol. Microbiol.">
        <title>Pseudooceanicola lipolyticus sp. nov., a marine alphaproteobacterium, reclassification of Oceanicola flagellatus as Pseudooceanicola flagellatus comb. nov. and emended description of the genus Pseudooceanicola.</title>
        <authorList>
            <person name="Huang M.-M."/>
            <person name="Guo L.-L."/>
            <person name="Wu Y.-H."/>
            <person name="Lai Q.-L."/>
            <person name="Shao Z.-Z."/>
            <person name="Wang C.-S."/>
            <person name="Wu M."/>
            <person name="Xu X.-W."/>
        </authorList>
    </citation>
    <scope>NUCLEOTIDE SEQUENCE [LARGE SCALE GENOMIC DNA]</scope>
    <source>
        <strain evidence="1 4">Ar-45</strain>
    </source>
</reference>
<evidence type="ECO:0000313" key="1">
    <source>
        <dbReference type="EMBL" id="PJE25876.1"/>
    </source>
</evidence>
<dbReference type="EMBL" id="PGTD01000023">
    <property type="protein sequence ID" value="PJE25876.1"/>
    <property type="molecule type" value="Genomic_DNA"/>
</dbReference>
<dbReference type="AlphaFoldDB" id="A0A285IZH4"/>
<dbReference type="Proteomes" id="UP000231702">
    <property type="component" value="Unassembled WGS sequence"/>
</dbReference>
<dbReference type="SUPFAM" id="SSF52540">
    <property type="entry name" value="P-loop containing nucleoside triphosphate hydrolases"/>
    <property type="match status" value="1"/>
</dbReference>
<accession>A0A285IZH4</accession>
<name>A0A285IZH4_9RHOB</name>
<evidence type="ECO:0000313" key="2">
    <source>
        <dbReference type="EMBL" id="SNY52506.1"/>
    </source>
</evidence>